<protein>
    <submittedName>
        <fullName evidence="1">Uncharacterized protein</fullName>
    </submittedName>
</protein>
<sequence length="508" mass="58091">MHEHIDESSPASLAATIPPELLNKIVHFVGDEALLYGEDDEDDAEPNAIYFADRQGGMVHLAACSLTCVYWAKVTRRKMFKILVLRSVQDIYDLLSFFHTSHTELYPRGIPSIQQCLQHLVVEHRLGDWVWFDNVRRLLTIQVQHQPYTSLQLDIHVNGGSFTSQSGVRLPSARHPLFRTMPRPLPVPQVSYKSMRLVLKDIHFTDIRGLRNLIQDFNLKSAVWHKEEEWILNRPWTWSTDKIYCYNMTWDAETSPNHELVSSSDMTTVIIGPDGAEFDGPSVFSSGSTDNAIVVMDCLMAALGCTNRRIRPLRIEHYDIIMNMLQSLRDCALRSGLCERFETQMKGSWCYQTPLSLFNLELEFIITARSATSTEEQPLGVESFRFDTICRELLGREQAHEVHEVHIQLKHQHTSSGSLVDVCLQAYNWSEIINSLRQFPQLARISIWGTDREALADFAFRIKELLLPVKDILVLSYYDPVKHESGGIKLESLDPAQIAANERGRPQS</sequence>
<comment type="caution">
    <text evidence="1">The sequence shown here is derived from an EMBL/GenBank/DDBJ whole genome shotgun (WGS) entry which is preliminary data.</text>
</comment>
<organism evidence="1 2">
    <name type="scientific">Irpex rosettiformis</name>
    <dbReference type="NCBI Taxonomy" id="378272"/>
    <lineage>
        <taxon>Eukaryota</taxon>
        <taxon>Fungi</taxon>
        <taxon>Dikarya</taxon>
        <taxon>Basidiomycota</taxon>
        <taxon>Agaricomycotina</taxon>
        <taxon>Agaricomycetes</taxon>
        <taxon>Polyporales</taxon>
        <taxon>Irpicaceae</taxon>
        <taxon>Irpex</taxon>
    </lineage>
</organism>
<dbReference type="EMBL" id="MU274933">
    <property type="protein sequence ID" value="KAI0085262.1"/>
    <property type="molecule type" value="Genomic_DNA"/>
</dbReference>
<gene>
    <name evidence="1" type="ORF">BDY19DRAFT_455745</name>
</gene>
<name>A0ACB8TTC6_9APHY</name>
<keyword evidence="2" id="KW-1185">Reference proteome</keyword>
<proteinExistence type="predicted"/>
<accession>A0ACB8TTC6</accession>
<reference evidence="1" key="1">
    <citation type="journal article" date="2021" name="Environ. Microbiol.">
        <title>Gene family expansions and transcriptome signatures uncover fungal adaptations to wood decay.</title>
        <authorList>
            <person name="Hage H."/>
            <person name="Miyauchi S."/>
            <person name="Viragh M."/>
            <person name="Drula E."/>
            <person name="Min B."/>
            <person name="Chaduli D."/>
            <person name="Navarro D."/>
            <person name="Favel A."/>
            <person name="Norest M."/>
            <person name="Lesage-Meessen L."/>
            <person name="Balint B."/>
            <person name="Merenyi Z."/>
            <person name="de Eugenio L."/>
            <person name="Morin E."/>
            <person name="Martinez A.T."/>
            <person name="Baldrian P."/>
            <person name="Stursova M."/>
            <person name="Martinez M.J."/>
            <person name="Novotny C."/>
            <person name="Magnuson J.K."/>
            <person name="Spatafora J.W."/>
            <person name="Maurice S."/>
            <person name="Pangilinan J."/>
            <person name="Andreopoulos W."/>
            <person name="LaButti K."/>
            <person name="Hundley H."/>
            <person name="Na H."/>
            <person name="Kuo A."/>
            <person name="Barry K."/>
            <person name="Lipzen A."/>
            <person name="Henrissat B."/>
            <person name="Riley R."/>
            <person name="Ahrendt S."/>
            <person name="Nagy L.G."/>
            <person name="Grigoriev I.V."/>
            <person name="Martin F."/>
            <person name="Rosso M.N."/>
        </authorList>
    </citation>
    <scope>NUCLEOTIDE SEQUENCE</scope>
    <source>
        <strain evidence="1">CBS 384.51</strain>
    </source>
</reference>
<evidence type="ECO:0000313" key="1">
    <source>
        <dbReference type="EMBL" id="KAI0085262.1"/>
    </source>
</evidence>
<dbReference type="Proteomes" id="UP001055072">
    <property type="component" value="Unassembled WGS sequence"/>
</dbReference>
<evidence type="ECO:0000313" key="2">
    <source>
        <dbReference type="Proteomes" id="UP001055072"/>
    </source>
</evidence>